<name>A0A4C1X2Z2_EUMVA</name>
<dbReference type="EMBL" id="BGZK01000714">
    <property type="protein sequence ID" value="GBP57352.1"/>
    <property type="molecule type" value="Genomic_DNA"/>
</dbReference>
<evidence type="ECO:0000313" key="3">
    <source>
        <dbReference type="Proteomes" id="UP000299102"/>
    </source>
</evidence>
<organism evidence="2 3">
    <name type="scientific">Eumeta variegata</name>
    <name type="common">Bagworm moth</name>
    <name type="synonym">Eumeta japonica</name>
    <dbReference type="NCBI Taxonomy" id="151549"/>
    <lineage>
        <taxon>Eukaryota</taxon>
        <taxon>Metazoa</taxon>
        <taxon>Ecdysozoa</taxon>
        <taxon>Arthropoda</taxon>
        <taxon>Hexapoda</taxon>
        <taxon>Insecta</taxon>
        <taxon>Pterygota</taxon>
        <taxon>Neoptera</taxon>
        <taxon>Endopterygota</taxon>
        <taxon>Lepidoptera</taxon>
        <taxon>Glossata</taxon>
        <taxon>Ditrysia</taxon>
        <taxon>Tineoidea</taxon>
        <taxon>Psychidae</taxon>
        <taxon>Oiketicinae</taxon>
        <taxon>Eumeta</taxon>
    </lineage>
</organism>
<comment type="caution">
    <text evidence="2">The sequence shown here is derived from an EMBL/GenBank/DDBJ whole genome shotgun (WGS) entry which is preliminary data.</text>
</comment>
<proteinExistence type="predicted"/>
<gene>
    <name evidence="2" type="ORF">EVAR_27382_1</name>
</gene>
<evidence type="ECO:0000313" key="2">
    <source>
        <dbReference type="EMBL" id="GBP57352.1"/>
    </source>
</evidence>
<protein>
    <submittedName>
        <fullName evidence="2">Uncharacterized protein</fullName>
    </submittedName>
</protein>
<dbReference type="AlphaFoldDB" id="A0A4C1X2Z2"/>
<dbReference type="Proteomes" id="UP000299102">
    <property type="component" value="Unassembled WGS sequence"/>
</dbReference>
<accession>A0A4C1X2Z2</accession>
<feature type="region of interest" description="Disordered" evidence="1">
    <location>
        <begin position="1"/>
        <end position="22"/>
    </location>
</feature>
<reference evidence="2 3" key="1">
    <citation type="journal article" date="2019" name="Commun. Biol.">
        <title>The bagworm genome reveals a unique fibroin gene that provides high tensile strength.</title>
        <authorList>
            <person name="Kono N."/>
            <person name="Nakamura H."/>
            <person name="Ohtoshi R."/>
            <person name="Tomita M."/>
            <person name="Numata K."/>
            <person name="Arakawa K."/>
        </authorList>
    </citation>
    <scope>NUCLEOTIDE SEQUENCE [LARGE SCALE GENOMIC DNA]</scope>
</reference>
<evidence type="ECO:0000256" key="1">
    <source>
        <dbReference type="SAM" id="MobiDB-lite"/>
    </source>
</evidence>
<sequence length="72" mass="7850">MHASSCRRSARVNIPTPGHLPELVSRSFASTSSEHQTIATGLGTALRSEYRRRCTKVDDLENEIRALAGGPE</sequence>
<keyword evidence="3" id="KW-1185">Reference proteome</keyword>